<sequence>MGKVSRIGLFLALIMFGAIAQAFELSRTDLPERVKRGDFTLPMVLLGTDVEVYEFSASGAITIMREDTQQAQTAVTQAVDQYFAARPNNKLIKLDDLSAAEKSEIKEYFALFDVVSRSSQQVFAAGWEERRQHYDYTLGSGLPWLKQKTGSRYALVVSGLDLVSSGGRVAMAFLGAAVGIGIPMGQSYTSLGIADLDNGDIVWLSRDNSGFSDLKHAETTKQRYKQQLDQILGK</sequence>
<name>A0A7D5V9Q1_9NEIS</name>
<dbReference type="RefSeq" id="WP_180308399.1">
    <property type="nucleotide sequence ID" value="NZ_CP058952.1"/>
</dbReference>
<gene>
    <name evidence="1" type="ORF">HZU75_06890</name>
</gene>
<accession>A0A7D5V9Q1</accession>
<proteinExistence type="predicted"/>
<reference evidence="1 2" key="1">
    <citation type="journal article" date="2016" name="Int. J. Syst. Evol. Microbiol.">
        <title>Chitinibacter fontanus sp. nov., isolated from a spring.</title>
        <authorList>
            <person name="Sheu S.Y."/>
            <person name="Li Y.S."/>
            <person name="Young C.C."/>
            <person name="Chen W.M."/>
        </authorList>
    </citation>
    <scope>NUCLEOTIDE SEQUENCE [LARGE SCALE GENOMIC DNA]</scope>
    <source>
        <strain evidence="1 2">STM-7</strain>
    </source>
</reference>
<dbReference type="KEGG" id="cfon:HZU75_06890"/>
<evidence type="ECO:0000313" key="1">
    <source>
        <dbReference type="EMBL" id="QLI81272.1"/>
    </source>
</evidence>
<dbReference type="Proteomes" id="UP000510822">
    <property type="component" value="Chromosome"/>
</dbReference>
<dbReference type="EMBL" id="CP058952">
    <property type="protein sequence ID" value="QLI81272.1"/>
    <property type="molecule type" value="Genomic_DNA"/>
</dbReference>
<organism evidence="1 2">
    <name type="scientific">Chitinibacter fontanus</name>
    <dbReference type="NCBI Taxonomy" id="1737446"/>
    <lineage>
        <taxon>Bacteria</taxon>
        <taxon>Pseudomonadati</taxon>
        <taxon>Pseudomonadota</taxon>
        <taxon>Betaproteobacteria</taxon>
        <taxon>Neisseriales</taxon>
        <taxon>Chitinibacteraceae</taxon>
        <taxon>Chitinibacter</taxon>
    </lineage>
</organism>
<dbReference type="AlphaFoldDB" id="A0A7D5V9Q1"/>
<evidence type="ECO:0000313" key="2">
    <source>
        <dbReference type="Proteomes" id="UP000510822"/>
    </source>
</evidence>
<protein>
    <submittedName>
        <fullName evidence="1">Uncharacterized protein</fullName>
    </submittedName>
</protein>
<keyword evidence="2" id="KW-1185">Reference proteome</keyword>